<dbReference type="OrthoDB" id="9799434at2"/>
<organism evidence="2 3">
    <name type="scientific">Zoogloea ramigera</name>
    <dbReference type="NCBI Taxonomy" id="350"/>
    <lineage>
        <taxon>Bacteria</taxon>
        <taxon>Pseudomonadati</taxon>
        <taxon>Pseudomonadota</taxon>
        <taxon>Betaproteobacteria</taxon>
        <taxon>Rhodocyclales</taxon>
        <taxon>Zoogloeaceae</taxon>
        <taxon>Zoogloea</taxon>
    </lineage>
</organism>
<evidence type="ECO:0008006" key="4">
    <source>
        <dbReference type="Google" id="ProtNLM"/>
    </source>
</evidence>
<name>A0A4Y4CYZ9_ZOORA</name>
<feature type="chain" id="PRO_5021374515" description="DUF4426 domain-containing protein" evidence="1">
    <location>
        <begin position="21"/>
        <end position="138"/>
    </location>
</feature>
<keyword evidence="1" id="KW-0732">Signal</keyword>
<sequence>MKLNTLILAAAALFAAPAFAHDDATLDAMAAPHGGQLRMSGAWHLELVLAKDARGDTAAPVRVYLSDHGGKPMPVAGASGSAVLLSPAGKQSVVLAAAGDRLEGKARYAADPAMKVVVTLKFADGQTETARFEPFRAR</sequence>
<dbReference type="Proteomes" id="UP000318422">
    <property type="component" value="Unassembled WGS sequence"/>
</dbReference>
<dbReference type="EMBL" id="BJNV01000058">
    <property type="protein sequence ID" value="GEC96929.1"/>
    <property type="molecule type" value="Genomic_DNA"/>
</dbReference>
<evidence type="ECO:0000313" key="3">
    <source>
        <dbReference type="Proteomes" id="UP000318422"/>
    </source>
</evidence>
<dbReference type="RefSeq" id="WP_141353731.1">
    <property type="nucleotide sequence ID" value="NZ_BJNV01000058.1"/>
</dbReference>
<evidence type="ECO:0000256" key="1">
    <source>
        <dbReference type="SAM" id="SignalP"/>
    </source>
</evidence>
<proteinExistence type="predicted"/>
<accession>A0A4Y4CYZ9</accession>
<feature type="signal peptide" evidence="1">
    <location>
        <begin position="1"/>
        <end position="20"/>
    </location>
</feature>
<evidence type="ECO:0000313" key="2">
    <source>
        <dbReference type="EMBL" id="GEC96929.1"/>
    </source>
</evidence>
<comment type="caution">
    <text evidence="2">The sequence shown here is derived from an EMBL/GenBank/DDBJ whole genome shotgun (WGS) entry which is preliminary data.</text>
</comment>
<protein>
    <recommendedName>
        <fullName evidence="4">DUF4426 domain-containing protein</fullName>
    </recommendedName>
</protein>
<reference evidence="2 3" key="1">
    <citation type="submission" date="2019-06" db="EMBL/GenBank/DDBJ databases">
        <title>Whole genome shotgun sequence of Zoogloea ramigera NBRC 15342.</title>
        <authorList>
            <person name="Hosoyama A."/>
            <person name="Uohara A."/>
            <person name="Ohji S."/>
            <person name="Ichikawa N."/>
        </authorList>
    </citation>
    <scope>NUCLEOTIDE SEQUENCE [LARGE SCALE GENOMIC DNA]</scope>
    <source>
        <strain evidence="2 3">NBRC 15342</strain>
    </source>
</reference>
<gene>
    <name evidence="2" type="ORF">ZRA01_30020</name>
</gene>
<dbReference type="AlphaFoldDB" id="A0A4Y4CYZ9"/>
<keyword evidence="3" id="KW-1185">Reference proteome</keyword>